<accession>A0A5N6KRC9</accession>
<keyword evidence="2" id="KW-1133">Transmembrane helix</keyword>
<dbReference type="SUPFAM" id="SSF53335">
    <property type="entry name" value="S-adenosyl-L-methionine-dependent methyltransferases"/>
    <property type="match status" value="1"/>
</dbReference>
<dbReference type="PANTHER" id="PTHR42912">
    <property type="entry name" value="METHYLTRANSFERASE"/>
    <property type="match status" value="1"/>
</dbReference>
<dbReference type="GO" id="GO:0008168">
    <property type="term" value="F:methyltransferase activity"/>
    <property type="evidence" value="ECO:0007669"/>
    <property type="project" value="TreeGrafter"/>
</dbReference>
<gene>
    <name evidence="3" type="ORF">FH972_022014</name>
</gene>
<dbReference type="AlphaFoldDB" id="A0A5N6KRC9"/>
<organism evidence="3 4">
    <name type="scientific">Carpinus fangiana</name>
    <dbReference type="NCBI Taxonomy" id="176857"/>
    <lineage>
        <taxon>Eukaryota</taxon>
        <taxon>Viridiplantae</taxon>
        <taxon>Streptophyta</taxon>
        <taxon>Embryophyta</taxon>
        <taxon>Tracheophyta</taxon>
        <taxon>Spermatophyta</taxon>
        <taxon>Magnoliopsida</taxon>
        <taxon>eudicotyledons</taxon>
        <taxon>Gunneridae</taxon>
        <taxon>Pentapetalae</taxon>
        <taxon>rosids</taxon>
        <taxon>fabids</taxon>
        <taxon>Fagales</taxon>
        <taxon>Betulaceae</taxon>
        <taxon>Carpinus</taxon>
    </lineage>
</organism>
<evidence type="ECO:0000313" key="4">
    <source>
        <dbReference type="Proteomes" id="UP000327013"/>
    </source>
</evidence>
<comment type="caution">
    <text evidence="3">The sequence shown here is derived from an EMBL/GenBank/DDBJ whole genome shotgun (WGS) entry which is preliminary data.</text>
</comment>
<proteinExistence type="predicted"/>
<evidence type="ECO:0000256" key="2">
    <source>
        <dbReference type="SAM" id="Phobius"/>
    </source>
</evidence>
<name>A0A5N6KRC9_9ROSI</name>
<protein>
    <recommendedName>
        <fullName evidence="5">Methyltransferase type 11 domain-containing protein</fullName>
    </recommendedName>
</protein>
<dbReference type="OrthoDB" id="416496at2759"/>
<dbReference type="InterPro" id="IPR050508">
    <property type="entry name" value="Methyltransf_Superfamily"/>
</dbReference>
<dbReference type="Gene3D" id="3.40.50.150">
    <property type="entry name" value="Vaccinia Virus protein VP39"/>
    <property type="match status" value="1"/>
</dbReference>
<feature type="compositionally biased region" description="Polar residues" evidence="1">
    <location>
        <begin position="21"/>
        <end position="35"/>
    </location>
</feature>
<sequence length="382" mass="42939">MESILRHGAAISRPACRSRNPWATSRSCQQQMRQYSKNHLKRSPPPPRLPNLTSTPRPLKYAAPSKKPPPSSYPSASSSPSTLASIPRHRRKVLLLGGALLALPVLYVSFLVSSLINAKPRSDNVPDDTSYMYNRNADNFDRDVGAMETMIGITSLRKQLCSQARGHVLESAVGTGRNTTAYPLTGGRIKSVTMVDQSREMLDLARLKWPEQGNAWFIHALFRVKDLSSPEFARVARVAPPMKSGQATFDTVVQTMGLCSTGRPVQLLRNLGRMCEPVEGRVYLLEHGKSHYGWLNSLLDKAAPAHAERHGCWWNKDIGEIVRESGLEIEEEKRYHMGTTWWYVLKVPQDATKLWPEGKQDEVDGARVKVIGASPWWMFWQR</sequence>
<evidence type="ECO:0000256" key="1">
    <source>
        <dbReference type="SAM" id="MobiDB-lite"/>
    </source>
</evidence>
<evidence type="ECO:0000313" key="3">
    <source>
        <dbReference type="EMBL" id="KAB8339078.1"/>
    </source>
</evidence>
<dbReference type="Proteomes" id="UP000327013">
    <property type="component" value="Unassembled WGS sequence"/>
</dbReference>
<dbReference type="EMBL" id="VIBQ01000010">
    <property type="protein sequence ID" value="KAB8339078.1"/>
    <property type="molecule type" value="Genomic_DNA"/>
</dbReference>
<keyword evidence="4" id="KW-1185">Reference proteome</keyword>
<feature type="transmembrane region" description="Helical" evidence="2">
    <location>
        <begin position="93"/>
        <end position="116"/>
    </location>
</feature>
<keyword evidence="2" id="KW-0812">Transmembrane</keyword>
<dbReference type="Pfam" id="PF13489">
    <property type="entry name" value="Methyltransf_23"/>
    <property type="match status" value="1"/>
</dbReference>
<keyword evidence="2" id="KW-0472">Membrane</keyword>
<reference evidence="3 4" key="1">
    <citation type="submission" date="2019-06" db="EMBL/GenBank/DDBJ databases">
        <title>A chromosomal-level reference genome of Carpinus fangiana (Coryloideae, Betulaceae).</title>
        <authorList>
            <person name="Yang X."/>
            <person name="Wang Z."/>
            <person name="Zhang L."/>
            <person name="Hao G."/>
            <person name="Liu J."/>
            <person name="Yang Y."/>
        </authorList>
    </citation>
    <scope>NUCLEOTIDE SEQUENCE [LARGE SCALE GENOMIC DNA]</scope>
    <source>
        <strain evidence="3">Cfa_2016G</strain>
        <tissue evidence="3">Leaf</tissue>
    </source>
</reference>
<feature type="region of interest" description="Disordered" evidence="1">
    <location>
        <begin position="15"/>
        <end position="84"/>
    </location>
</feature>
<evidence type="ECO:0008006" key="5">
    <source>
        <dbReference type="Google" id="ProtNLM"/>
    </source>
</evidence>
<dbReference type="PANTHER" id="PTHR42912:SF83">
    <property type="entry name" value="METHYLTRANSFERASE TYPE 11 DOMAIN-CONTAINING PROTEIN"/>
    <property type="match status" value="1"/>
</dbReference>
<dbReference type="InterPro" id="IPR029063">
    <property type="entry name" value="SAM-dependent_MTases_sf"/>
</dbReference>